<gene>
    <name evidence="1" type="ORF">L596_004678</name>
</gene>
<dbReference type="EMBL" id="CM016762">
    <property type="protein sequence ID" value="TMS37825.1"/>
    <property type="molecule type" value="Genomic_DNA"/>
</dbReference>
<protein>
    <submittedName>
        <fullName evidence="1">Uncharacterized protein</fullName>
    </submittedName>
</protein>
<dbReference type="EMBL" id="AZBU02000001">
    <property type="protein sequence ID" value="TMS37825.1"/>
    <property type="molecule type" value="Genomic_DNA"/>
</dbReference>
<name>A0A4U8UY22_STECR</name>
<proteinExistence type="predicted"/>
<comment type="caution">
    <text evidence="1">The sequence shown here is derived from an EMBL/GenBank/DDBJ whole genome shotgun (WGS) entry which is preliminary data.</text>
</comment>
<reference evidence="1 2" key="2">
    <citation type="journal article" date="2019" name="G3 (Bethesda)">
        <title>Hybrid Assembly of the Genome of the Entomopathogenic Nematode Steinernema carpocapsae Identifies the X-Chromosome.</title>
        <authorList>
            <person name="Serra L."/>
            <person name="Macchietto M."/>
            <person name="Macias-Munoz A."/>
            <person name="McGill C.J."/>
            <person name="Rodriguez I.M."/>
            <person name="Rodriguez B."/>
            <person name="Murad R."/>
            <person name="Mortazavi A."/>
        </authorList>
    </citation>
    <scope>NUCLEOTIDE SEQUENCE [LARGE SCALE GENOMIC DNA]</scope>
    <source>
        <strain evidence="1 2">ALL</strain>
    </source>
</reference>
<organism evidence="1 2">
    <name type="scientific">Steinernema carpocapsae</name>
    <name type="common">Entomopathogenic nematode</name>
    <dbReference type="NCBI Taxonomy" id="34508"/>
    <lineage>
        <taxon>Eukaryota</taxon>
        <taxon>Metazoa</taxon>
        <taxon>Ecdysozoa</taxon>
        <taxon>Nematoda</taxon>
        <taxon>Chromadorea</taxon>
        <taxon>Rhabditida</taxon>
        <taxon>Tylenchina</taxon>
        <taxon>Panagrolaimomorpha</taxon>
        <taxon>Strongyloidoidea</taxon>
        <taxon>Steinernematidae</taxon>
        <taxon>Steinernema</taxon>
    </lineage>
</organism>
<reference evidence="1 2" key="1">
    <citation type="journal article" date="2015" name="Genome Biol.">
        <title>Comparative genomics of Steinernema reveals deeply conserved gene regulatory networks.</title>
        <authorList>
            <person name="Dillman A.R."/>
            <person name="Macchietto M."/>
            <person name="Porter C.F."/>
            <person name="Rogers A."/>
            <person name="Williams B."/>
            <person name="Antoshechkin I."/>
            <person name="Lee M.M."/>
            <person name="Goodwin Z."/>
            <person name="Lu X."/>
            <person name="Lewis E.E."/>
            <person name="Goodrich-Blair H."/>
            <person name="Stock S.P."/>
            <person name="Adams B.J."/>
            <person name="Sternberg P.W."/>
            <person name="Mortazavi A."/>
        </authorList>
    </citation>
    <scope>NUCLEOTIDE SEQUENCE [LARGE SCALE GENOMIC DNA]</scope>
    <source>
        <strain evidence="1 2">ALL</strain>
    </source>
</reference>
<dbReference type="AlphaFoldDB" id="A0A4U8UY22"/>
<keyword evidence="2" id="KW-1185">Reference proteome</keyword>
<evidence type="ECO:0000313" key="2">
    <source>
        <dbReference type="Proteomes" id="UP000298663"/>
    </source>
</evidence>
<accession>A0A4U8UY22</accession>
<sequence>MVHTERVRIFDPTRDTALTTTAPETIISGTIKLEYRSNSNLLFGFKRTIQELFKKHVFEQEGAVKSLSYQGQPDRNVHRVSKTLGNRAHQKITQ</sequence>
<dbReference type="Proteomes" id="UP000298663">
    <property type="component" value="Chromosome X"/>
</dbReference>
<evidence type="ECO:0000313" key="1">
    <source>
        <dbReference type="EMBL" id="TMS37825.1"/>
    </source>
</evidence>